<reference evidence="1 2" key="1">
    <citation type="journal article" date="2024" name="G3 (Bethesda)">
        <title>A hybrid genome assembly of the endangered aye-aye (Daubentonia madagascariensis).</title>
        <authorList>
            <person name="Versoza C.J."/>
            <person name="Pfeifer S.P."/>
        </authorList>
    </citation>
    <scope>NUCLEOTIDE SEQUENCE [LARGE SCALE GENOMIC DNA]</scope>
    <source>
        <strain evidence="1">6821</strain>
    </source>
</reference>
<sequence>MKLAVTLTLITLAVCCSS</sequence>
<dbReference type="AlphaFoldDB" id="A0ABD2FAI4"/>
<keyword evidence="2" id="KW-1185">Reference proteome</keyword>
<protein>
    <submittedName>
        <fullName evidence="1">Uteroglobin</fullName>
    </submittedName>
</protein>
<dbReference type="EMBL" id="JBFSEQ010000001">
    <property type="protein sequence ID" value="KAL2805959.1"/>
    <property type="molecule type" value="Genomic_DNA"/>
</dbReference>
<organism evidence="1 2">
    <name type="scientific">Daubentonia madagascariensis</name>
    <name type="common">Aye-aye</name>
    <name type="synonym">Sciurus madagascariensis</name>
    <dbReference type="NCBI Taxonomy" id="31869"/>
    <lineage>
        <taxon>Eukaryota</taxon>
        <taxon>Metazoa</taxon>
        <taxon>Chordata</taxon>
        <taxon>Craniata</taxon>
        <taxon>Vertebrata</taxon>
        <taxon>Euteleostomi</taxon>
        <taxon>Mammalia</taxon>
        <taxon>Eutheria</taxon>
        <taxon>Euarchontoglires</taxon>
        <taxon>Primates</taxon>
        <taxon>Strepsirrhini</taxon>
        <taxon>Chiromyiformes</taxon>
        <taxon>Daubentoniidae</taxon>
        <taxon>Daubentonia</taxon>
    </lineage>
</organism>
<name>A0ABD2FAI4_DAUMA</name>
<comment type="caution">
    <text evidence="1">The sequence shown here is derived from an EMBL/GenBank/DDBJ whole genome shotgun (WGS) entry which is preliminary data.</text>
</comment>
<evidence type="ECO:0000313" key="2">
    <source>
        <dbReference type="Proteomes" id="UP001610411"/>
    </source>
</evidence>
<evidence type="ECO:0000313" key="1">
    <source>
        <dbReference type="EMBL" id="KAL2805959.1"/>
    </source>
</evidence>
<dbReference type="Proteomes" id="UP001610411">
    <property type="component" value="Unassembled WGS sequence"/>
</dbReference>
<accession>A0ABD2FAI4</accession>
<gene>
    <name evidence="1" type="ORF">WCI35_002581</name>
</gene>
<proteinExistence type="predicted"/>
<feature type="non-terminal residue" evidence="1">
    <location>
        <position position="18"/>
    </location>
</feature>